<feature type="binding site" evidence="4">
    <location>
        <position position="36"/>
    </location>
    <ligand>
        <name>a divalent metal cation</name>
        <dbReference type="ChEBI" id="CHEBI:60240"/>
        <label>1</label>
    </ligand>
</feature>
<dbReference type="InterPro" id="IPR001130">
    <property type="entry name" value="TatD-like"/>
</dbReference>
<dbReference type="CDD" id="cd01310">
    <property type="entry name" value="TatD_DNAse"/>
    <property type="match status" value="1"/>
</dbReference>
<accession>A0A1T5I2Z8</accession>
<dbReference type="InterPro" id="IPR032466">
    <property type="entry name" value="Metal_Hydrolase"/>
</dbReference>
<dbReference type="FunFam" id="3.20.20.140:FF:000005">
    <property type="entry name" value="TatD family hydrolase"/>
    <property type="match status" value="1"/>
</dbReference>
<evidence type="ECO:0000256" key="2">
    <source>
        <dbReference type="ARBA" id="ARBA00022723"/>
    </source>
</evidence>
<reference evidence="5 6" key="1">
    <citation type="submission" date="2017-02" db="EMBL/GenBank/DDBJ databases">
        <authorList>
            <person name="Peterson S.W."/>
        </authorList>
    </citation>
    <scope>NUCLEOTIDE SEQUENCE [LARGE SCALE GENOMIC DNA]</scope>
    <source>
        <strain evidence="6">type strain: NCCB 100098</strain>
    </source>
</reference>
<keyword evidence="3 5" id="KW-0378">Hydrolase</keyword>
<organism evidence="5 6">
    <name type="scientific">Photobacterium piscicola</name>
    <dbReference type="NCBI Taxonomy" id="1378299"/>
    <lineage>
        <taxon>Bacteria</taxon>
        <taxon>Pseudomonadati</taxon>
        <taxon>Pseudomonadota</taxon>
        <taxon>Gammaproteobacteria</taxon>
        <taxon>Vibrionales</taxon>
        <taxon>Vibrionaceae</taxon>
        <taxon>Photobacterium</taxon>
    </lineage>
</organism>
<proteinExistence type="inferred from homology"/>
<evidence type="ECO:0000256" key="4">
    <source>
        <dbReference type="PIRSR" id="PIRSR005902-1"/>
    </source>
</evidence>
<dbReference type="RefSeq" id="WP_235865961.1">
    <property type="nucleotide sequence ID" value="NZ_CP175534.1"/>
</dbReference>
<dbReference type="EC" id="3.1.21.-" evidence="5"/>
<dbReference type="PANTHER" id="PTHR46124:SF3">
    <property type="entry name" value="HYDROLASE"/>
    <property type="match status" value="1"/>
</dbReference>
<dbReference type="Pfam" id="PF01026">
    <property type="entry name" value="TatD_DNase"/>
    <property type="match status" value="1"/>
</dbReference>
<gene>
    <name evidence="5" type="primary">yjjV</name>
    <name evidence="5" type="ORF">CZ809_03065</name>
</gene>
<dbReference type="SUPFAM" id="SSF51556">
    <property type="entry name" value="Metallo-dependent hydrolases"/>
    <property type="match status" value="1"/>
</dbReference>
<feature type="binding site" evidence="4">
    <location>
        <position position="236"/>
    </location>
    <ligand>
        <name>a divalent metal cation</name>
        <dbReference type="ChEBI" id="CHEBI:60240"/>
        <label>1</label>
    </ligand>
</feature>
<keyword evidence="2 4" id="KW-0479">Metal-binding</keyword>
<protein>
    <submittedName>
        <fullName evidence="5">Putative deoxyribonuclease YjjV</fullName>
        <ecNumber evidence="5">3.1.21.-</ecNumber>
    </submittedName>
</protein>
<dbReference type="AlphaFoldDB" id="A0A1T5I2Z8"/>
<comment type="similarity">
    <text evidence="1">Belongs to the metallo-dependent hydrolases superfamily. TatD-type hydrolase family.</text>
</comment>
<feature type="binding site" evidence="4">
    <location>
        <position position="162"/>
    </location>
    <ligand>
        <name>a divalent metal cation</name>
        <dbReference type="ChEBI" id="CHEBI:60240"/>
        <label>2</label>
    </ligand>
</feature>
<evidence type="ECO:0000256" key="3">
    <source>
        <dbReference type="ARBA" id="ARBA00022801"/>
    </source>
</evidence>
<dbReference type="PANTHER" id="PTHR46124">
    <property type="entry name" value="D-AMINOACYL-TRNA DEACYLASE"/>
    <property type="match status" value="1"/>
</dbReference>
<dbReference type="PIRSF" id="PIRSF005902">
    <property type="entry name" value="DNase_TatD"/>
    <property type="match status" value="1"/>
</dbReference>
<sequence>MTRLMVNSRHNMHHLLNIETQIMAVTTKQPVVIDSHCHFDFAPFAADPAQAWTQAQQAGVKALVIPTVGSSNWHTVATLCQQFSGLYYGLGIHPFFSHQHTANVVAELACLLTSAKNDEQCVAVGECGLDFAVANVNRDQQLQWLQAQLQLANEHDLPVILHCRKAFAELVTLLRQQPPKMGGVYHGFSGSYQQATQLVDLGIKIGVGGTITYSRAQKTRATIAKLPLSALLLETDAPDMPVSGYQGQPNRPERLVDIVTTLADIRGDTYAQIAQATTLTCTELFQIKV</sequence>
<dbReference type="GO" id="GO:0046872">
    <property type="term" value="F:metal ion binding"/>
    <property type="evidence" value="ECO:0007669"/>
    <property type="project" value="UniProtKB-KW"/>
</dbReference>
<dbReference type="Proteomes" id="UP000189966">
    <property type="component" value="Unassembled WGS sequence"/>
</dbReference>
<name>A0A1T5I2Z8_9GAMM</name>
<dbReference type="GO" id="GO:0016788">
    <property type="term" value="F:hydrolase activity, acting on ester bonds"/>
    <property type="evidence" value="ECO:0007669"/>
    <property type="project" value="InterPro"/>
</dbReference>
<feature type="binding site" evidence="4">
    <location>
        <position position="38"/>
    </location>
    <ligand>
        <name>a divalent metal cation</name>
        <dbReference type="ChEBI" id="CHEBI:60240"/>
        <label>1</label>
    </ligand>
</feature>
<feature type="binding site" evidence="4">
    <location>
        <position position="126"/>
    </location>
    <ligand>
        <name>a divalent metal cation</name>
        <dbReference type="ChEBI" id="CHEBI:60240"/>
        <label>1</label>
    </ligand>
</feature>
<dbReference type="GO" id="GO:0005829">
    <property type="term" value="C:cytosol"/>
    <property type="evidence" value="ECO:0007669"/>
    <property type="project" value="TreeGrafter"/>
</dbReference>
<dbReference type="Gene3D" id="3.20.20.140">
    <property type="entry name" value="Metal-dependent hydrolases"/>
    <property type="match status" value="1"/>
</dbReference>
<dbReference type="InterPro" id="IPR018228">
    <property type="entry name" value="DNase_TatD-rel_CS"/>
</dbReference>
<dbReference type="PROSITE" id="PS01091">
    <property type="entry name" value="TATD_3"/>
    <property type="match status" value="1"/>
</dbReference>
<evidence type="ECO:0000256" key="1">
    <source>
        <dbReference type="ARBA" id="ARBA00009275"/>
    </source>
</evidence>
<evidence type="ECO:0000313" key="6">
    <source>
        <dbReference type="Proteomes" id="UP000189966"/>
    </source>
</evidence>
<feature type="binding site" evidence="4">
    <location>
        <position position="186"/>
    </location>
    <ligand>
        <name>a divalent metal cation</name>
        <dbReference type="ChEBI" id="CHEBI:60240"/>
        <label>2</label>
    </ligand>
</feature>
<evidence type="ECO:0000313" key="5">
    <source>
        <dbReference type="EMBL" id="SKC33474.1"/>
    </source>
</evidence>
<dbReference type="EMBL" id="FUZI01000006">
    <property type="protein sequence ID" value="SKC33474.1"/>
    <property type="molecule type" value="Genomic_DNA"/>
</dbReference>